<evidence type="ECO:0000313" key="2">
    <source>
        <dbReference type="EMBL" id="GIZ04769.1"/>
    </source>
</evidence>
<sequence>MVTGIHALIAENVAVDGELDFDESFLLVSFCPPLWSTQFHEVVYMAHEILRSRTERVINESTSTEGINDVFLLLCDTWLTAHLRANKLTPCRCSNKITTRVVEDRQPPAKEINRGMLSDNQTSTIRESSPEFVSHFPTKSEARTYPPSFCYFLGGGRRCFIRRHLASANHQQKGPQNKRPVVKFLRHT</sequence>
<accession>A0AAV4YE28</accession>
<dbReference type="AlphaFoldDB" id="A0AAV4YE28"/>
<comment type="caution">
    <text evidence="2">The sequence shown here is derived from an EMBL/GenBank/DDBJ whole genome shotgun (WGS) entry which is preliminary data.</text>
</comment>
<organism evidence="2 3">
    <name type="scientific">Caerostris extrusa</name>
    <name type="common">Bark spider</name>
    <name type="synonym">Caerostris bankana</name>
    <dbReference type="NCBI Taxonomy" id="172846"/>
    <lineage>
        <taxon>Eukaryota</taxon>
        <taxon>Metazoa</taxon>
        <taxon>Ecdysozoa</taxon>
        <taxon>Arthropoda</taxon>
        <taxon>Chelicerata</taxon>
        <taxon>Arachnida</taxon>
        <taxon>Araneae</taxon>
        <taxon>Araneomorphae</taxon>
        <taxon>Entelegynae</taxon>
        <taxon>Araneoidea</taxon>
        <taxon>Araneidae</taxon>
        <taxon>Caerostris</taxon>
    </lineage>
</organism>
<keyword evidence="3" id="KW-1185">Reference proteome</keyword>
<feature type="region of interest" description="Disordered" evidence="1">
    <location>
        <begin position="168"/>
        <end position="188"/>
    </location>
</feature>
<proteinExistence type="predicted"/>
<name>A0AAV4YE28_CAEEX</name>
<protein>
    <submittedName>
        <fullName evidence="2">Uncharacterized protein</fullName>
    </submittedName>
</protein>
<reference evidence="2 3" key="1">
    <citation type="submission" date="2021-06" db="EMBL/GenBank/DDBJ databases">
        <title>Caerostris extrusa draft genome.</title>
        <authorList>
            <person name="Kono N."/>
            <person name="Arakawa K."/>
        </authorList>
    </citation>
    <scope>NUCLEOTIDE SEQUENCE [LARGE SCALE GENOMIC DNA]</scope>
</reference>
<gene>
    <name evidence="2" type="ORF">CEXT_568561</name>
</gene>
<evidence type="ECO:0000256" key="1">
    <source>
        <dbReference type="SAM" id="MobiDB-lite"/>
    </source>
</evidence>
<evidence type="ECO:0000313" key="3">
    <source>
        <dbReference type="Proteomes" id="UP001054945"/>
    </source>
</evidence>
<dbReference type="Proteomes" id="UP001054945">
    <property type="component" value="Unassembled WGS sequence"/>
</dbReference>
<dbReference type="EMBL" id="BPLR01019133">
    <property type="protein sequence ID" value="GIZ04769.1"/>
    <property type="molecule type" value="Genomic_DNA"/>
</dbReference>